<dbReference type="OrthoDB" id="2336871at2759"/>
<feature type="signal peptide" evidence="2">
    <location>
        <begin position="1"/>
        <end position="16"/>
    </location>
</feature>
<organism evidence="3 4">
    <name type="scientific">Collybia nuda</name>
    <dbReference type="NCBI Taxonomy" id="64659"/>
    <lineage>
        <taxon>Eukaryota</taxon>
        <taxon>Fungi</taxon>
        <taxon>Dikarya</taxon>
        <taxon>Basidiomycota</taxon>
        <taxon>Agaricomycotina</taxon>
        <taxon>Agaricomycetes</taxon>
        <taxon>Agaricomycetidae</taxon>
        <taxon>Agaricales</taxon>
        <taxon>Tricholomatineae</taxon>
        <taxon>Clitocybaceae</taxon>
        <taxon>Collybia</taxon>
    </lineage>
</organism>
<reference evidence="3" key="1">
    <citation type="submission" date="2020-11" db="EMBL/GenBank/DDBJ databases">
        <authorList>
            <consortium name="DOE Joint Genome Institute"/>
            <person name="Ahrendt S."/>
            <person name="Riley R."/>
            <person name="Andreopoulos W."/>
            <person name="Labutti K."/>
            <person name="Pangilinan J."/>
            <person name="Ruiz-Duenas F.J."/>
            <person name="Barrasa J.M."/>
            <person name="Sanchez-Garcia M."/>
            <person name="Camarero S."/>
            <person name="Miyauchi S."/>
            <person name="Serrano A."/>
            <person name="Linde D."/>
            <person name="Babiker R."/>
            <person name="Drula E."/>
            <person name="Ayuso-Fernandez I."/>
            <person name="Pacheco R."/>
            <person name="Padilla G."/>
            <person name="Ferreira P."/>
            <person name="Barriuso J."/>
            <person name="Kellner H."/>
            <person name="Castanera R."/>
            <person name="Alfaro M."/>
            <person name="Ramirez L."/>
            <person name="Pisabarro A.G."/>
            <person name="Kuo A."/>
            <person name="Tritt A."/>
            <person name="Lipzen A."/>
            <person name="He G."/>
            <person name="Yan M."/>
            <person name="Ng V."/>
            <person name="Cullen D."/>
            <person name="Martin F."/>
            <person name="Rosso M.-N."/>
            <person name="Henrissat B."/>
            <person name="Hibbett D."/>
            <person name="Martinez A.T."/>
            <person name="Grigoriev I.V."/>
        </authorList>
    </citation>
    <scope>NUCLEOTIDE SEQUENCE</scope>
    <source>
        <strain evidence="3">CBS 247.69</strain>
    </source>
</reference>
<feature type="compositionally biased region" description="Pro residues" evidence="1">
    <location>
        <begin position="118"/>
        <end position="130"/>
    </location>
</feature>
<dbReference type="PANTHER" id="PTHR34587">
    <property type="entry name" value="VWFA DOMAIN-CONTAINING PROTEIN"/>
    <property type="match status" value="1"/>
</dbReference>
<name>A0A9P5XU59_9AGAR</name>
<feature type="region of interest" description="Disordered" evidence="1">
    <location>
        <begin position="110"/>
        <end position="147"/>
    </location>
</feature>
<accession>A0A9P5XU59</accession>
<gene>
    <name evidence="3" type="ORF">BDZ94DRAFT_1274740</name>
</gene>
<dbReference type="InterPro" id="IPR053216">
    <property type="entry name" value="Appressorial_penetr-assoc"/>
</dbReference>
<dbReference type="AlphaFoldDB" id="A0A9P5XU59"/>
<dbReference type="Proteomes" id="UP000807353">
    <property type="component" value="Unassembled WGS sequence"/>
</dbReference>
<comment type="caution">
    <text evidence="3">The sequence shown here is derived from an EMBL/GenBank/DDBJ whole genome shotgun (WGS) entry which is preliminary data.</text>
</comment>
<keyword evidence="4" id="KW-1185">Reference proteome</keyword>
<proteinExistence type="predicted"/>
<dbReference type="EMBL" id="MU150402">
    <property type="protein sequence ID" value="KAF9456794.1"/>
    <property type="molecule type" value="Genomic_DNA"/>
</dbReference>
<evidence type="ECO:0000256" key="2">
    <source>
        <dbReference type="SAM" id="SignalP"/>
    </source>
</evidence>
<evidence type="ECO:0000313" key="4">
    <source>
        <dbReference type="Proteomes" id="UP000807353"/>
    </source>
</evidence>
<evidence type="ECO:0000256" key="1">
    <source>
        <dbReference type="SAM" id="MobiDB-lite"/>
    </source>
</evidence>
<dbReference type="PANTHER" id="PTHR34587:SF2">
    <property type="entry name" value="G-PROTEIN COUPLED RECEPTORS FAMILY 1 PROFILE DOMAIN-CONTAINING PROTEIN"/>
    <property type="match status" value="1"/>
</dbReference>
<evidence type="ECO:0000313" key="3">
    <source>
        <dbReference type="EMBL" id="KAF9456794.1"/>
    </source>
</evidence>
<protein>
    <recommendedName>
        <fullName evidence="5">Carbohydrate-binding module family 19 domain-containing protein</fullName>
    </recommendedName>
</protein>
<keyword evidence="2" id="KW-0732">Signal</keyword>
<evidence type="ECO:0008006" key="5">
    <source>
        <dbReference type="Google" id="ProtNLM"/>
    </source>
</evidence>
<feature type="chain" id="PRO_5040427236" description="Carbohydrate-binding module family 19 domain-containing protein" evidence="2">
    <location>
        <begin position="17"/>
        <end position="362"/>
    </location>
</feature>
<sequence length="362" mass="37172">MRSAFITLALCLAVSARPQLWRRAEFDLKNGQDAIALNEKFKNLKDGSACTDGENSCVGDKFAQCVGGKFVSQNCAPGTICAALPLVNSPGTSITCTTAADRDARIAATGAAAGGSPPTDPPVTEPPAPPATGGNNAGDGAAPGGDIQAALTLDPSVVAKGFENDGQSVPAEGQVASLTSSNNFINFCKTVNLPITNGAQVTDGSCNPAPMGVIPSTKNMPSSKFVSPLNGATIAPNTKFTIEMAVRNMETGNFVNAQQNYFAAPQQLNGQGIIRGHSHVVIESLTSLEQTTPTDPNVFAFFKGLNGKANGQGILTADVDKGLPAGVYKLSSINSAANHQPVLAPIAQHGSLDDAIYFTVKA</sequence>